<proteinExistence type="predicted"/>
<gene>
    <name evidence="2" type="ORF">AQPE_4697</name>
</gene>
<dbReference type="Proteomes" id="UP001193389">
    <property type="component" value="Chromosome"/>
</dbReference>
<evidence type="ECO:0000313" key="2">
    <source>
        <dbReference type="EMBL" id="BBE20504.1"/>
    </source>
</evidence>
<name>A0A5K7SGY7_9BACT</name>
<accession>A0A5K7SGY7</accession>
<organism evidence="2 3">
    <name type="scientific">Aquipluma nitroreducens</name>
    <dbReference type="NCBI Taxonomy" id="2010828"/>
    <lineage>
        <taxon>Bacteria</taxon>
        <taxon>Pseudomonadati</taxon>
        <taxon>Bacteroidota</taxon>
        <taxon>Bacteroidia</taxon>
        <taxon>Marinilabiliales</taxon>
        <taxon>Prolixibacteraceae</taxon>
        <taxon>Aquipluma</taxon>
    </lineage>
</organism>
<dbReference type="KEGG" id="anf:AQPE_4697"/>
<feature type="coiled-coil region" evidence="1">
    <location>
        <begin position="16"/>
        <end position="64"/>
    </location>
</feature>
<sequence>MTDQEKNLLINFEYKVKQIIAKHEALKQEKQQLLAKTEDLEESINQLRKENQILEQKYENLKLAKMLIVSDDESKDAKNRIQKLVREIDKCIALLNQ</sequence>
<protein>
    <submittedName>
        <fullName evidence="2">Uncharacterized protein</fullName>
    </submittedName>
</protein>
<keyword evidence="3" id="KW-1185">Reference proteome</keyword>
<dbReference type="AlphaFoldDB" id="A0A5K7SGY7"/>
<keyword evidence="1" id="KW-0175">Coiled coil</keyword>
<reference evidence="2" key="1">
    <citation type="journal article" date="2020" name="Int. J. Syst. Evol. Microbiol.">
        <title>Aquipluma nitroreducens gen. nov. sp. nov., a novel facultatively anaerobic bacterium isolated from a freshwater lake.</title>
        <authorList>
            <person name="Watanabe M."/>
            <person name="Kojima H."/>
            <person name="Fukui M."/>
        </authorList>
    </citation>
    <scope>NUCLEOTIDE SEQUENCE</scope>
    <source>
        <strain evidence="2">MeG22</strain>
    </source>
</reference>
<evidence type="ECO:0000256" key="1">
    <source>
        <dbReference type="SAM" id="Coils"/>
    </source>
</evidence>
<dbReference type="EMBL" id="AP018694">
    <property type="protein sequence ID" value="BBE20504.1"/>
    <property type="molecule type" value="Genomic_DNA"/>
</dbReference>
<evidence type="ECO:0000313" key="3">
    <source>
        <dbReference type="Proteomes" id="UP001193389"/>
    </source>
</evidence>